<comment type="subcellular location">
    <subcellularLocation>
        <location evidence="1">Cell membrane</location>
        <topology evidence="1">Multi-pass membrane protein</topology>
    </subcellularLocation>
</comment>
<comment type="similarity">
    <text evidence="9">Belongs to the G-protein coupled receptor 1 family.</text>
</comment>
<comment type="caution">
    <text evidence="12">The sequence shown here is derived from an EMBL/GenBank/DDBJ whole genome shotgun (WGS) entry which is preliminary data.</text>
</comment>
<name>A0ABN8M6G4_9CNID</name>
<keyword evidence="6 10" id="KW-0472">Membrane</keyword>
<dbReference type="PROSITE" id="PS50262">
    <property type="entry name" value="G_PROTEIN_RECEP_F1_2"/>
    <property type="match status" value="1"/>
</dbReference>
<dbReference type="InterPro" id="IPR000276">
    <property type="entry name" value="GPCR_Rhodpsn"/>
</dbReference>
<feature type="transmembrane region" description="Helical" evidence="10">
    <location>
        <begin position="101"/>
        <end position="120"/>
    </location>
</feature>
<dbReference type="PANTHER" id="PTHR22752">
    <property type="entry name" value="G PROTEIN-COUPLED RECEPTOR"/>
    <property type="match status" value="1"/>
</dbReference>
<keyword evidence="4 10" id="KW-1133">Transmembrane helix</keyword>
<evidence type="ECO:0000313" key="13">
    <source>
        <dbReference type="Proteomes" id="UP001159427"/>
    </source>
</evidence>
<dbReference type="Gene3D" id="1.20.1070.10">
    <property type="entry name" value="Rhodopsin 7-helix transmembrane proteins"/>
    <property type="match status" value="1"/>
</dbReference>
<feature type="transmembrane region" description="Helical" evidence="10">
    <location>
        <begin position="241"/>
        <end position="261"/>
    </location>
</feature>
<evidence type="ECO:0000313" key="12">
    <source>
        <dbReference type="EMBL" id="CAH3025161.1"/>
    </source>
</evidence>
<keyword evidence="13" id="KW-1185">Reference proteome</keyword>
<accession>A0ABN8M6G4</accession>
<protein>
    <recommendedName>
        <fullName evidence="11">G-protein coupled receptors family 1 profile domain-containing protein</fullName>
    </recommendedName>
</protein>
<dbReference type="CDD" id="cd00637">
    <property type="entry name" value="7tm_classA_rhodopsin-like"/>
    <property type="match status" value="1"/>
</dbReference>
<dbReference type="PRINTS" id="PR00237">
    <property type="entry name" value="GPCRRHODOPSN"/>
</dbReference>
<evidence type="ECO:0000256" key="7">
    <source>
        <dbReference type="ARBA" id="ARBA00023170"/>
    </source>
</evidence>
<evidence type="ECO:0000256" key="5">
    <source>
        <dbReference type="ARBA" id="ARBA00023040"/>
    </source>
</evidence>
<keyword evidence="3 9" id="KW-0812">Transmembrane</keyword>
<keyword evidence="2" id="KW-1003">Cell membrane</keyword>
<feature type="transmembrane region" description="Helical" evidence="10">
    <location>
        <begin position="273"/>
        <end position="294"/>
    </location>
</feature>
<dbReference type="PROSITE" id="PS00237">
    <property type="entry name" value="G_PROTEIN_RECEP_F1_1"/>
    <property type="match status" value="1"/>
</dbReference>
<evidence type="ECO:0000256" key="1">
    <source>
        <dbReference type="ARBA" id="ARBA00004651"/>
    </source>
</evidence>
<organism evidence="12 13">
    <name type="scientific">Porites evermanni</name>
    <dbReference type="NCBI Taxonomy" id="104178"/>
    <lineage>
        <taxon>Eukaryota</taxon>
        <taxon>Metazoa</taxon>
        <taxon>Cnidaria</taxon>
        <taxon>Anthozoa</taxon>
        <taxon>Hexacorallia</taxon>
        <taxon>Scleractinia</taxon>
        <taxon>Fungiina</taxon>
        <taxon>Poritidae</taxon>
        <taxon>Porites</taxon>
    </lineage>
</organism>
<dbReference type="SUPFAM" id="SSF81321">
    <property type="entry name" value="Family A G protein-coupled receptor-like"/>
    <property type="match status" value="1"/>
</dbReference>
<keyword evidence="7 9" id="KW-0675">Receptor</keyword>
<keyword evidence="5 9" id="KW-0297">G-protein coupled receptor</keyword>
<reference evidence="12 13" key="1">
    <citation type="submission" date="2022-05" db="EMBL/GenBank/DDBJ databases">
        <authorList>
            <consortium name="Genoscope - CEA"/>
            <person name="William W."/>
        </authorList>
    </citation>
    <scope>NUCLEOTIDE SEQUENCE [LARGE SCALE GENOMIC DNA]</scope>
</reference>
<evidence type="ECO:0000259" key="11">
    <source>
        <dbReference type="PROSITE" id="PS50262"/>
    </source>
</evidence>
<feature type="domain" description="G-protein coupled receptors family 1 profile" evidence="11">
    <location>
        <begin position="41"/>
        <end position="293"/>
    </location>
</feature>
<dbReference type="InterPro" id="IPR017452">
    <property type="entry name" value="GPCR_Rhodpsn_7TM"/>
</dbReference>
<gene>
    <name evidence="12" type="ORF">PEVE_00025191</name>
</gene>
<feature type="transmembrane region" description="Helical" evidence="10">
    <location>
        <begin position="141"/>
        <end position="164"/>
    </location>
</feature>
<proteinExistence type="inferred from homology"/>
<evidence type="ECO:0000256" key="3">
    <source>
        <dbReference type="ARBA" id="ARBA00022692"/>
    </source>
</evidence>
<feature type="transmembrane region" description="Helical" evidence="10">
    <location>
        <begin position="184"/>
        <end position="210"/>
    </location>
</feature>
<evidence type="ECO:0000256" key="4">
    <source>
        <dbReference type="ARBA" id="ARBA00022989"/>
    </source>
</evidence>
<sequence>MSSSGRNETLITQNNARPNNLTTGALQATLTILIMAAVVIGNILVLLVIYRQRTRPRVRVANMFISNLAVVDLLIGLLLFPFAVATILLQRWIYGDALCQFNGAVNVIAGAASILTMAAISIDRYRAIVSQPGSKLRPKEAWALLTTVWTVSIVMGVLPVLGWNKYVHSSLSSMCKMSFTQDQGYILLVAVACFLIPLLIMFYCYLRVFLKVRFHKKQMQRWNNGREVERNFQRETKTARIVFTVLFVFAACWTPFVIVHILQAVTSLEMSRILFSCVTLIAGMHSACNPVIYTTMNKTFRNEMLQICPCVRRGFVFCFGRQDLVQPIDAETSLT</sequence>
<evidence type="ECO:0000256" key="10">
    <source>
        <dbReference type="SAM" id="Phobius"/>
    </source>
</evidence>
<keyword evidence="8 9" id="KW-0807">Transducer</keyword>
<feature type="transmembrane region" description="Helical" evidence="10">
    <location>
        <begin position="25"/>
        <end position="50"/>
    </location>
</feature>
<evidence type="ECO:0000256" key="8">
    <source>
        <dbReference type="ARBA" id="ARBA00023224"/>
    </source>
</evidence>
<dbReference type="EMBL" id="CALNXI010000339">
    <property type="protein sequence ID" value="CAH3025161.1"/>
    <property type="molecule type" value="Genomic_DNA"/>
</dbReference>
<feature type="transmembrane region" description="Helical" evidence="10">
    <location>
        <begin position="62"/>
        <end position="89"/>
    </location>
</feature>
<evidence type="ECO:0000256" key="9">
    <source>
        <dbReference type="RuleBase" id="RU000688"/>
    </source>
</evidence>
<evidence type="ECO:0000256" key="6">
    <source>
        <dbReference type="ARBA" id="ARBA00023136"/>
    </source>
</evidence>
<dbReference type="Pfam" id="PF00001">
    <property type="entry name" value="7tm_1"/>
    <property type="match status" value="1"/>
</dbReference>
<evidence type="ECO:0000256" key="2">
    <source>
        <dbReference type="ARBA" id="ARBA00022475"/>
    </source>
</evidence>
<dbReference type="Proteomes" id="UP001159427">
    <property type="component" value="Unassembled WGS sequence"/>
</dbReference>